<keyword evidence="3" id="KW-1185">Reference proteome</keyword>
<feature type="domain" description="DUF2460" evidence="1">
    <location>
        <begin position="8"/>
        <end position="210"/>
    </location>
</feature>
<dbReference type="Proteomes" id="UP000190135">
    <property type="component" value="Unassembled WGS sequence"/>
</dbReference>
<dbReference type="OrthoDB" id="1685145at2"/>
<dbReference type="NCBIfam" id="TIGR02217">
    <property type="entry name" value="chp_TIGR02217"/>
    <property type="match status" value="1"/>
</dbReference>
<evidence type="ECO:0000313" key="2">
    <source>
        <dbReference type="EMBL" id="SJZ64979.1"/>
    </source>
</evidence>
<organism evidence="2 3">
    <name type="scientific">Consotaella salsifontis</name>
    <dbReference type="NCBI Taxonomy" id="1365950"/>
    <lineage>
        <taxon>Bacteria</taxon>
        <taxon>Pseudomonadati</taxon>
        <taxon>Pseudomonadota</taxon>
        <taxon>Alphaproteobacteria</taxon>
        <taxon>Hyphomicrobiales</taxon>
        <taxon>Aurantimonadaceae</taxon>
        <taxon>Consotaella</taxon>
    </lineage>
</organism>
<proteinExistence type="predicted"/>
<reference evidence="2 3" key="1">
    <citation type="submission" date="2017-02" db="EMBL/GenBank/DDBJ databases">
        <authorList>
            <person name="Peterson S.W."/>
        </authorList>
    </citation>
    <scope>NUCLEOTIDE SEQUENCE [LARGE SCALE GENOMIC DNA]</scope>
    <source>
        <strain evidence="2 3">USBA 369</strain>
    </source>
</reference>
<dbReference type="RefSeq" id="WP_078706786.1">
    <property type="nucleotide sequence ID" value="NZ_FUXL01000002.1"/>
</dbReference>
<dbReference type="STRING" id="1365950.SAMN05428963_10278"/>
<evidence type="ECO:0000259" key="1">
    <source>
        <dbReference type="Pfam" id="PF09343"/>
    </source>
</evidence>
<name>A0A1T4MD74_9HYPH</name>
<dbReference type="Pfam" id="PF09343">
    <property type="entry name" value="DUF2460"/>
    <property type="match status" value="1"/>
</dbReference>
<dbReference type="InterPro" id="IPR011740">
    <property type="entry name" value="DUF2460"/>
</dbReference>
<dbReference type="AlphaFoldDB" id="A0A1T4MD74"/>
<gene>
    <name evidence="2" type="ORF">SAMN05428963_10278</name>
</gene>
<sequence>MAIASFSEERFPLRLALGTSGGPERRTDIVRLSTGYENRNQRHRHSSRHYDAGSGVKSLADLAAVLEFFEARRGKLTGFRFRDPFDHGSTRFGKAVTPFDQTIATGDGSTSAFALSKAYGHGEGAYRRPIEKPVAGSIRVAVDGIEQTQGFAVDAKTGLLAFDTAPAAGAVISAGFEFDVPVRFDLDQLVINLAAFEAGEIPSIPLVEIRP</sequence>
<protein>
    <submittedName>
        <fullName evidence="2">TIGR02217 family protein</fullName>
    </submittedName>
</protein>
<accession>A0A1T4MD74</accession>
<dbReference type="EMBL" id="FUXL01000002">
    <property type="protein sequence ID" value="SJZ64979.1"/>
    <property type="molecule type" value="Genomic_DNA"/>
</dbReference>
<evidence type="ECO:0000313" key="3">
    <source>
        <dbReference type="Proteomes" id="UP000190135"/>
    </source>
</evidence>